<reference evidence="2" key="1">
    <citation type="submission" date="2016-06" db="EMBL/GenBank/DDBJ databases">
        <title>De novo assembly and RNA-Seq shows season-dependent expression and editing in black bear kidneys.</title>
        <authorList>
            <person name="Korstanje R."/>
            <person name="Srivastava A."/>
            <person name="Sarsani V.K."/>
            <person name="Sheehan S.M."/>
            <person name="Seger R.L."/>
            <person name="Barter M.E."/>
            <person name="Lindqvist C."/>
            <person name="Brody L.C."/>
            <person name="Mullikin J.C."/>
        </authorList>
    </citation>
    <scope>NUCLEOTIDE SEQUENCE [LARGE SCALE GENOMIC DNA]</scope>
</reference>
<name>A0A452QAC1_URSAM</name>
<protein>
    <submittedName>
        <fullName evidence="1">Uncharacterized protein</fullName>
    </submittedName>
</protein>
<accession>A0A452QAC1</accession>
<organism evidence="1 2">
    <name type="scientific">Ursus americanus</name>
    <name type="common">American black bear</name>
    <name type="synonym">Euarctos americanus</name>
    <dbReference type="NCBI Taxonomy" id="9643"/>
    <lineage>
        <taxon>Eukaryota</taxon>
        <taxon>Metazoa</taxon>
        <taxon>Chordata</taxon>
        <taxon>Craniata</taxon>
        <taxon>Vertebrata</taxon>
        <taxon>Euteleostomi</taxon>
        <taxon>Mammalia</taxon>
        <taxon>Eutheria</taxon>
        <taxon>Laurasiatheria</taxon>
        <taxon>Carnivora</taxon>
        <taxon>Caniformia</taxon>
        <taxon>Ursidae</taxon>
        <taxon>Ursus</taxon>
    </lineage>
</organism>
<sequence>QWNHLGGEGSFQNPPGYWGCQPEKAGHHHLGNSPHCGSGCPHHRACADTWFLCTFEWRSTVFEAVLGQPWLHSGITWVGRGPSKTRLAIGAANQKKQAITTLVIVPTVVLAVPIIVREWCWDLICWHEKPRALLKGRTTCCPSETVV</sequence>
<reference evidence="1" key="3">
    <citation type="submission" date="2025-09" db="UniProtKB">
        <authorList>
            <consortium name="Ensembl"/>
        </authorList>
    </citation>
    <scope>IDENTIFICATION</scope>
</reference>
<dbReference type="AlphaFoldDB" id="A0A452QAC1"/>
<reference evidence="1" key="2">
    <citation type="submission" date="2025-08" db="UniProtKB">
        <authorList>
            <consortium name="Ensembl"/>
        </authorList>
    </citation>
    <scope>IDENTIFICATION</scope>
</reference>
<keyword evidence="2" id="KW-1185">Reference proteome</keyword>
<proteinExistence type="predicted"/>
<dbReference type="Ensembl" id="ENSUAMT00000001181.1">
    <property type="protein sequence ID" value="ENSUAMP00000001020.1"/>
    <property type="gene ID" value="ENSUAMG00000000990.1"/>
</dbReference>
<evidence type="ECO:0000313" key="2">
    <source>
        <dbReference type="Proteomes" id="UP000291022"/>
    </source>
</evidence>
<dbReference type="Proteomes" id="UP000291022">
    <property type="component" value="Unassembled WGS sequence"/>
</dbReference>
<dbReference type="STRING" id="9643.ENSUAMP00000001020"/>
<evidence type="ECO:0000313" key="1">
    <source>
        <dbReference type="Ensembl" id="ENSUAMP00000001020.1"/>
    </source>
</evidence>